<dbReference type="EMBL" id="FRAC01000006">
    <property type="protein sequence ID" value="SHJ43801.1"/>
    <property type="molecule type" value="Genomic_DNA"/>
</dbReference>
<evidence type="ECO:0008006" key="3">
    <source>
        <dbReference type="Google" id="ProtNLM"/>
    </source>
</evidence>
<protein>
    <recommendedName>
        <fullName evidence="3">DUF4272 domain-containing protein</fullName>
    </recommendedName>
</protein>
<dbReference type="Pfam" id="PF14094">
    <property type="entry name" value="DUF4272"/>
    <property type="match status" value="1"/>
</dbReference>
<evidence type="ECO:0000313" key="2">
    <source>
        <dbReference type="Proteomes" id="UP000184386"/>
    </source>
</evidence>
<keyword evidence="2" id="KW-1185">Reference proteome</keyword>
<dbReference type="InterPro" id="IPR025368">
    <property type="entry name" value="DUF4272"/>
</dbReference>
<proteinExistence type="predicted"/>
<name>A0A1M6JAS0_9FIRM</name>
<gene>
    <name evidence="1" type="ORF">SAMN02745136_00003</name>
</gene>
<dbReference type="RefSeq" id="WP_073271529.1">
    <property type="nucleotide sequence ID" value="NZ_FRAC01000006.1"/>
</dbReference>
<dbReference type="AlphaFoldDB" id="A0A1M6JAS0"/>
<sequence length="409" mass="46319">MGLFRRKKDATVKKEEAQGVLTLYSVTLNSSSFYEIAKDEFAEEIKQSSQTGDDFIIVLKDDTKIKMNLKDDMNFVRQQANGMANFFSQAPLENTQVLEQAINQIQMFTCIVGITYGLSPDEKRNEFIVNTIFKTAQRTKSFILYPSMELYTAKGELLISITGETDLDKYYPIASSELLKRDAKATLQDEERYKKIMKECDNSGIPHTDYRLGTQIMEQEVVVPGVEEIAKRAAAIFSCALFAECLLMEDGSLKLAKSNFEEVNKRYGVMDYLSNKEKEYIETEAPEKSALIQFSWQYERCAVLLWALGLMELNAPTDICDVGKAAKVIRSCGSLDKLIQNANVKSNKELLDMQTKILYYDWACVEARIKNLEPPAGLEAGVVQEQHYALNWLIGANGACDWDDIRIDT</sequence>
<organism evidence="1 2">
    <name type="scientific">Anaerocolumna jejuensis DSM 15929</name>
    <dbReference type="NCBI Taxonomy" id="1121322"/>
    <lineage>
        <taxon>Bacteria</taxon>
        <taxon>Bacillati</taxon>
        <taxon>Bacillota</taxon>
        <taxon>Clostridia</taxon>
        <taxon>Lachnospirales</taxon>
        <taxon>Lachnospiraceae</taxon>
        <taxon>Anaerocolumna</taxon>
    </lineage>
</organism>
<dbReference type="Proteomes" id="UP000184386">
    <property type="component" value="Unassembled WGS sequence"/>
</dbReference>
<accession>A0A1M6JAS0</accession>
<dbReference type="OrthoDB" id="4399984at2"/>
<reference evidence="1 2" key="1">
    <citation type="submission" date="2016-11" db="EMBL/GenBank/DDBJ databases">
        <authorList>
            <person name="Jaros S."/>
            <person name="Januszkiewicz K."/>
            <person name="Wedrychowicz H."/>
        </authorList>
    </citation>
    <scope>NUCLEOTIDE SEQUENCE [LARGE SCALE GENOMIC DNA]</scope>
    <source>
        <strain evidence="1 2">DSM 15929</strain>
    </source>
</reference>
<dbReference type="STRING" id="1121322.SAMN02745136_00003"/>
<evidence type="ECO:0000313" key="1">
    <source>
        <dbReference type="EMBL" id="SHJ43801.1"/>
    </source>
</evidence>